<accession>A0A1L8UZG3</accession>
<evidence type="ECO:0000313" key="6">
    <source>
        <dbReference type="Proteomes" id="UP000321175"/>
    </source>
</evidence>
<organism evidence="2 4">
    <name type="scientific">Enterococcus mundtii</name>
    <dbReference type="NCBI Taxonomy" id="53346"/>
    <lineage>
        <taxon>Bacteria</taxon>
        <taxon>Bacillati</taxon>
        <taxon>Bacillota</taxon>
        <taxon>Bacilli</taxon>
        <taxon>Lactobacillales</taxon>
        <taxon>Enterococcaceae</taxon>
        <taxon>Enterococcus</taxon>
    </lineage>
</organism>
<proteinExistence type="predicted"/>
<keyword evidence="6" id="KW-1185">Reference proteome</keyword>
<dbReference type="GeneID" id="60998485"/>
<evidence type="ECO:0000313" key="5">
    <source>
        <dbReference type="Proteomes" id="UP000244022"/>
    </source>
</evidence>
<dbReference type="EMBL" id="PYGR01000013">
    <property type="protein sequence ID" value="PTO36132.1"/>
    <property type="molecule type" value="Genomic_DNA"/>
</dbReference>
<dbReference type="AlphaFoldDB" id="A0A1L8UZG3"/>
<dbReference type="InterPro" id="IPR037914">
    <property type="entry name" value="SpoVT-AbrB_sf"/>
</dbReference>
<dbReference type="EMBL" id="BJWA01000006">
    <property type="protein sequence ID" value="GEL79982.1"/>
    <property type="molecule type" value="Genomic_DNA"/>
</dbReference>
<dbReference type="EMBL" id="NGMS01000001">
    <property type="protein sequence ID" value="OTP26496.1"/>
    <property type="molecule type" value="Genomic_DNA"/>
</dbReference>
<dbReference type="Proteomes" id="UP000195024">
    <property type="component" value="Unassembled WGS sequence"/>
</dbReference>
<name>A0A1L8UZG3_ENTMU</name>
<dbReference type="Proteomes" id="UP000244022">
    <property type="component" value="Unassembled WGS sequence"/>
</dbReference>
<evidence type="ECO:0000313" key="1">
    <source>
        <dbReference type="EMBL" id="GEL79982.1"/>
    </source>
</evidence>
<evidence type="ECO:0000313" key="2">
    <source>
        <dbReference type="EMBL" id="OTP26496.1"/>
    </source>
</evidence>
<reference evidence="2 4" key="1">
    <citation type="submission" date="2017-05" db="EMBL/GenBank/DDBJ databases">
        <title>The Genome Sequence of Enterococcus mundtii 6B1_DIV0119.</title>
        <authorList>
            <consortium name="The Broad Institute Genomics Platform"/>
            <consortium name="The Broad Institute Genomic Center for Infectious Diseases"/>
            <person name="Earl A."/>
            <person name="Manson A."/>
            <person name="Schwartman J."/>
            <person name="Gilmore M."/>
            <person name="Abouelleil A."/>
            <person name="Cao P."/>
            <person name="Chapman S."/>
            <person name="Cusick C."/>
            <person name="Shea T."/>
            <person name="Young S."/>
            <person name="Neafsey D."/>
            <person name="Nusbaum C."/>
            <person name="Birren B."/>
        </authorList>
    </citation>
    <scope>NUCLEOTIDE SEQUENCE [LARGE SCALE GENOMIC DNA]</scope>
    <source>
        <strain evidence="2 4">6B1_DIV0119</strain>
    </source>
</reference>
<reference evidence="1 6" key="3">
    <citation type="submission" date="2019-07" db="EMBL/GenBank/DDBJ databases">
        <title>Whole genome shotgun sequence of Enterococcus mundtii NBRC 100490.</title>
        <authorList>
            <person name="Hosoyama A."/>
            <person name="Uohara A."/>
            <person name="Ohji S."/>
            <person name="Ichikawa N."/>
        </authorList>
    </citation>
    <scope>NUCLEOTIDE SEQUENCE [LARGE SCALE GENOMIC DNA]</scope>
    <source>
        <strain evidence="1 6">NBRC 100490</strain>
    </source>
</reference>
<dbReference type="RefSeq" id="WP_066026200.1">
    <property type="nucleotide sequence ID" value="NZ_BJWA01000006.1"/>
</dbReference>
<comment type="caution">
    <text evidence="2">The sequence shown here is derived from an EMBL/GenBank/DDBJ whole genome shotgun (WGS) entry which is preliminary data.</text>
</comment>
<evidence type="ECO:0000313" key="3">
    <source>
        <dbReference type="EMBL" id="PTO36132.1"/>
    </source>
</evidence>
<protein>
    <submittedName>
        <fullName evidence="3">Antitoxin MazE</fullName>
    </submittedName>
</protein>
<dbReference type="SUPFAM" id="SSF89447">
    <property type="entry name" value="AbrB/MazE/MraZ-like"/>
    <property type="match status" value="1"/>
</dbReference>
<dbReference type="Proteomes" id="UP000321175">
    <property type="component" value="Unassembled WGS sequence"/>
</dbReference>
<gene>
    <name evidence="2" type="ORF">A5802_000207</name>
    <name evidence="3" type="ORF">C6N14_04820</name>
    <name evidence="1" type="ORF">EMU01_11260</name>
</gene>
<sequence>METTIRKIGNSVGAIFPKDISPEVGKIYTIIKIGETYVLKPKKEDIFKTPEAWAGFRDSITQEDKEWDEMNLEGEEL</sequence>
<dbReference type="Gene3D" id="2.10.260.10">
    <property type="match status" value="1"/>
</dbReference>
<evidence type="ECO:0000313" key="4">
    <source>
        <dbReference type="Proteomes" id="UP000195024"/>
    </source>
</evidence>
<reference evidence="3 5" key="2">
    <citation type="submission" date="2018-03" db="EMBL/GenBank/DDBJ databases">
        <title>Draft genome sequences of four Enterococcus mundtii strains isolated from beef slaughterhouses in Kenya.</title>
        <authorList>
            <person name="Wambui J."/>
            <person name="Stevens M."/>
            <person name="Njage P."/>
            <person name="Stephan R."/>
            <person name="Tasara T."/>
        </authorList>
    </citation>
    <scope>NUCLEOTIDE SEQUENCE [LARGE SCALE GENOMIC DNA]</scope>
    <source>
        <strain evidence="3 5">H18-EM</strain>
    </source>
</reference>